<dbReference type="GO" id="GO:0043590">
    <property type="term" value="C:bacterial nucleoid"/>
    <property type="evidence" value="ECO:0007669"/>
    <property type="project" value="UniProtKB-UniRule"/>
</dbReference>
<proteinExistence type="inferred from homology"/>
<evidence type="ECO:0000256" key="2">
    <source>
        <dbReference type="HAMAP-Rule" id="MF_00274"/>
    </source>
</evidence>
<dbReference type="AlphaFoldDB" id="A0A4R7RXH3"/>
<keyword evidence="1 2" id="KW-0238">DNA-binding</keyword>
<dbReference type="NCBIfam" id="TIGR00103">
    <property type="entry name" value="DNA_YbaB_EbfC"/>
    <property type="match status" value="1"/>
</dbReference>
<name>A0A4R7RXH3_9BACT</name>
<dbReference type="Pfam" id="PF02575">
    <property type="entry name" value="YbaB_DNA_bd"/>
    <property type="match status" value="1"/>
</dbReference>
<organism evidence="3 4">
    <name type="scientific">Prosthecobacter fusiformis</name>
    <dbReference type="NCBI Taxonomy" id="48464"/>
    <lineage>
        <taxon>Bacteria</taxon>
        <taxon>Pseudomonadati</taxon>
        <taxon>Verrucomicrobiota</taxon>
        <taxon>Verrucomicrobiia</taxon>
        <taxon>Verrucomicrobiales</taxon>
        <taxon>Verrucomicrobiaceae</taxon>
        <taxon>Prosthecobacter</taxon>
    </lineage>
</organism>
<comment type="subcellular location">
    <subcellularLocation>
        <location evidence="2">Cytoplasm</location>
        <location evidence="2">Nucleoid</location>
    </subcellularLocation>
</comment>
<sequence length="104" mass="11149">MNIQKMMKQVQEMQSQMQKSQAALATQSFESTVAGGKIVVTANGHGDIQSIKIAKEVVDPEDVDMLQDLLLSAVQQVQKKVKDTQAAEMGKMTGGMGLPPGLGF</sequence>
<dbReference type="InterPro" id="IPR004401">
    <property type="entry name" value="YbaB/EbfC"/>
</dbReference>
<dbReference type="PIRSF" id="PIRSF004555">
    <property type="entry name" value="UCP004555"/>
    <property type="match status" value="1"/>
</dbReference>
<dbReference type="EMBL" id="SOCA01000004">
    <property type="protein sequence ID" value="TDU70574.1"/>
    <property type="molecule type" value="Genomic_DNA"/>
</dbReference>
<dbReference type="OrthoDB" id="9795263at2"/>
<evidence type="ECO:0000313" key="3">
    <source>
        <dbReference type="EMBL" id="TDU70574.1"/>
    </source>
</evidence>
<dbReference type="Gene3D" id="3.30.1310.10">
    <property type="entry name" value="Nucleoid-associated protein YbaB-like domain"/>
    <property type="match status" value="1"/>
</dbReference>
<comment type="similarity">
    <text evidence="2">Belongs to the YbaB/EbfC family.</text>
</comment>
<dbReference type="SUPFAM" id="SSF82607">
    <property type="entry name" value="YbaB-like"/>
    <property type="match status" value="1"/>
</dbReference>
<accession>A0A4R7RXH3</accession>
<comment type="function">
    <text evidence="2">Binds to DNA and alters its conformation. May be involved in regulation of gene expression, nucleoid organization and DNA protection.</text>
</comment>
<dbReference type="PANTHER" id="PTHR33449:SF1">
    <property type="entry name" value="NUCLEOID-ASSOCIATED PROTEIN YBAB"/>
    <property type="match status" value="1"/>
</dbReference>
<dbReference type="HAMAP" id="MF_00274">
    <property type="entry name" value="DNA_YbaB_EbfC"/>
    <property type="match status" value="1"/>
</dbReference>
<keyword evidence="4" id="KW-1185">Reference proteome</keyword>
<evidence type="ECO:0000256" key="1">
    <source>
        <dbReference type="ARBA" id="ARBA00023125"/>
    </source>
</evidence>
<evidence type="ECO:0000313" key="4">
    <source>
        <dbReference type="Proteomes" id="UP000295662"/>
    </source>
</evidence>
<keyword evidence="2" id="KW-0963">Cytoplasm</keyword>
<gene>
    <name evidence="3" type="ORF">EI77_02621</name>
</gene>
<protein>
    <recommendedName>
        <fullName evidence="2">Nucleoid-associated protein EI77_02621</fullName>
    </recommendedName>
</protein>
<dbReference type="PANTHER" id="PTHR33449">
    <property type="entry name" value="NUCLEOID-ASSOCIATED PROTEIN YBAB"/>
    <property type="match status" value="1"/>
</dbReference>
<dbReference type="GO" id="GO:0003677">
    <property type="term" value="F:DNA binding"/>
    <property type="evidence" value="ECO:0007669"/>
    <property type="project" value="UniProtKB-UniRule"/>
</dbReference>
<dbReference type="GO" id="GO:0005829">
    <property type="term" value="C:cytosol"/>
    <property type="evidence" value="ECO:0007669"/>
    <property type="project" value="TreeGrafter"/>
</dbReference>
<dbReference type="InterPro" id="IPR036894">
    <property type="entry name" value="YbaB-like_sf"/>
</dbReference>
<dbReference type="RefSeq" id="WP_133795680.1">
    <property type="nucleotide sequence ID" value="NZ_SOCA01000004.1"/>
</dbReference>
<comment type="subunit">
    <text evidence="2">Homodimer.</text>
</comment>
<reference evidence="3 4" key="1">
    <citation type="submission" date="2019-03" db="EMBL/GenBank/DDBJ databases">
        <title>Genomic Encyclopedia of Archaeal and Bacterial Type Strains, Phase II (KMG-II): from individual species to whole genera.</title>
        <authorList>
            <person name="Goeker M."/>
        </authorList>
    </citation>
    <scope>NUCLEOTIDE SEQUENCE [LARGE SCALE GENOMIC DNA]</scope>
    <source>
        <strain evidence="3 4">ATCC 25309</strain>
    </source>
</reference>
<comment type="caution">
    <text evidence="3">The sequence shown here is derived from an EMBL/GenBank/DDBJ whole genome shotgun (WGS) entry which is preliminary data.</text>
</comment>
<dbReference type="Proteomes" id="UP000295662">
    <property type="component" value="Unassembled WGS sequence"/>
</dbReference>